<dbReference type="EMBL" id="JAHLQT010005002">
    <property type="protein sequence ID" value="KAG7175637.1"/>
    <property type="molecule type" value="Genomic_DNA"/>
</dbReference>
<comment type="caution">
    <text evidence="2">The sequence shown here is derived from an EMBL/GenBank/DDBJ whole genome shotgun (WGS) entry which is preliminary data.</text>
</comment>
<organism evidence="2 3">
    <name type="scientific">Homarus americanus</name>
    <name type="common">American lobster</name>
    <dbReference type="NCBI Taxonomy" id="6706"/>
    <lineage>
        <taxon>Eukaryota</taxon>
        <taxon>Metazoa</taxon>
        <taxon>Ecdysozoa</taxon>
        <taxon>Arthropoda</taxon>
        <taxon>Crustacea</taxon>
        <taxon>Multicrustacea</taxon>
        <taxon>Malacostraca</taxon>
        <taxon>Eumalacostraca</taxon>
        <taxon>Eucarida</taxon>
        <taxon>Decapoda</taxon>
        <taxon>Pleocyemata</taxon>
        <taxon>Astacidea</taxon>
        <taxon>Nephropoidea</taxon>
        <taxon>Nephropidae</taxon>
        <taxon>Homarus</taxon>
    </lineage>
</organism>
<feature type="region of interest" description="Disordered" evidence="1">
    <location>
        <begin position="25"/>
        <end position="52"/>
    </location>
</feature>
<name>A0A8J5TN57_HOMAM</name>
<protein>
    <submittedName>
        <fullName evidence="2">Uncharacterized protein</fullName>
    </submittedName>
</protein>
<evidence type="ECO:0000256" key="1">
    <source>
        <dbReference type="SAM" id="MobiDB-lite"/>
    </source>
</evidence>
<accession>A0A8J5TN57</accession>
<dbReference type="Proteomes" id="UP000747542">
    <property type="component" value="Unassembled WGS sequence"/>
</dbReference>
<evidence type="ECO:0000313" key="3">
    <source>
        <dbReference type="Proteomes" id="UP000747542"/>
    </source>
</evidence>
<gene>
    <name evidence="2" type="ORF">Hamer_G024567</name>
</gene>
<keyword evidence="3" id="KW-1185">Reference proteome</keyword>
<feature type="compositionally biased region" description="Basic and acidic residues" evidence="1">
    <location>
        <begin position="42"/>
        <end position="52"/>
    </location>
</feature>
<feature type="region of interest" description="Disordered" evidence="1">
    <location>
        <begin position="80"/>
        <end position="102"/>
    </location>
</feature>
<sequence>MINGSIITSVNKFLRALEEFTNFNIFPQRPEPGKSARSSQGGEDHVSLPPYHDRRLYKHQNHPHREQTRHACAHHHISRELMMNGPPPTPSLFSFTLPGPDA</sequence>
<proteinExistence type="predicted"/>
<evidence type="ECO:0000313" key="2">
    <source>
        <dbReference type="EMBL" id="KAG7175637.1"/>
    </source>
</evidence>
<dbReference type="AlphaFoldDB" id="A0A8J5TN57"/>
<reference evidence="2" key="1">
    <citation type="journal article" date="2021" name="Sci. Adv.">
        <title>The American lobster genome reveals insights on longevity, neural, and immune adaptations.</title>
        <authorList>
            <person name="Polinski J.M."/>
            <person name="Zimin A.V."/>
            <person name="Clark K.F."/>
            <person name="Kohn A.B."/>
            <person name="Sadowski N."/>
            <person name="Timp W."/>
            <person name="Ptitsyn A."/>
            <person name="Khanna P."/>
            <person name="Romanova D.Y."/>
            <person name="Williams P."/>
            <person name="Greenwood S.J."/>
            <person name="Moroz L.L."/>
            <person name="Walt D.R."/>
            <person name="Bodnar A.G."/>
        </authorList>
    </citation>
    <scope>NUCLEOTIDE SEQUENCE</scope>
    <source>
        <strain evidence="2">GMGI-L3</strain>
    </source>
</reference>